<feature type="domain" description="Putative restriction endonuclease" evidence="1">
    <location>
        <begin position="17"/>
        <end position="185"/>
    </location>
</feature>
<keyword evidence="2" id="KW-0540">Nuclease</keyword>
<dbReference type="EMBL" id="JANIID010000028">
    <property type="protein sequence ID" value="MCQ8773281.1"/>
    <property type="molecule type" value="Genomic_DNA"/>
</dbReference>
<keyword evidence="3" id="KW-1185">Reference proteome</keyword>
<evidence type="ECO:0000313" key="2">
    <source>
        <dbReference type="EMBL" id="MCQ8773281.1"/>
    </source>
</evidence>
<evidence type="ECO:0000259" key="1">
    <source>
        <dbReference type="Pfam" id="PF05685"/>
    </source>
</evidence>
<proteinExistence type="predicted"/>
<dbReference type="InterPro" id="IPR011335">
    <property type="entry name" value="Restrct_endonuc-II-like"/>
</dbReference>
<dbReference type="AlphaFoldDB" id="A0A9X2RR91"/>
<gene>
    <name evidence="2" type="ORF">NQU55_26480</name>
</gene>
<dbReference type="Proteomes" id="UP001142374">
    <property type="component" value="Unassembled WGS sequence"/>
</dbReference>
<dbReference type="PANTHER" id="PTHR35400:SF3">
    <property type="entry name" value="SLL1072 PROTEIN"/>
    <property type="match status" value="1"/>
</dbReference>
<dbReference type="Gene3D" id="3.90.1570.10">
    <property type="entry name" value="tt1808, chain A"/>
    <property type="match status" value="1"/>
</dbReference>
<sequence length="195" mass="21702">MTPATPAAPDWHQLPEDDFEQLAHHAPEGVKLELIKGKLEVKPVPDGAHGAIIMWMLRQCMQQRPELDLIPEQQLKAESYRKGRAITDATLAPIDHFAASGEWADPAGALMVVEVTSHDSDTDRRDRNEKRDGYAEADIPVYLLVDRQAHTVVVHSEPKDGTYQVCTPYPYGDTVKLPAPVGITLETEKLKDYAD</sequence>
<protein>
    <submittedName>
        <fullName evidence="2">Uma2 family endonuclease</fullName>
    </submittedName>
</protein>
<dbReference type="InterPro" id="IPR012296">
    <property type="entry name" value="Nuclease_put_TT1808"/>
</dbReference>
<dbReference type="CDD" id="cd06260">
    <property type="entry name" value="DUF820-like"/>
    <property type="match status" value="1"/>
</dbReference>
<dbReference type="InterPro" id="IPR008538">
    <property type="entry name" value="Uma2"/>
</dbReference>
<accession>A0A9X2RR91</accession>
<keyword evidence="2" id="KW-0378">Hydrolase</keyword>
<comment type="caution">
    <text evidence="2">The sequence shown here is derived from an EMBL/GenBank/DDBJ whole genome shotgun (WGS) entry which is preliminary data.</text>
</comment>
<keyword evidence="2" id="KW-0255">Endonuclease</keyword>
<dbReference type="RefSeq" id="WP_168095704.1">
    <property type="nucleotide sequence ID" value="NZ_JAATER010000471.1"/>
</dbReference>
<dbReference type="Pfam" id="PF05685">
    <property type="entry name" value="Uma2"/>
    <property type="match status" value="1"/>
</dbReference>
<reference evidence="2" key="1">
    <citation type="submission" date="2022-06" db="EMBL/GenBank/DDBJ databases">
        <title>WGS of actinobacteria.</title>
        <authorList>
            <person name="Thawai C."/>
        </authorList>
    </citation>
    <scope>NUCLEOTIDE SEQUENCE</scope>
    <source>
        <strain evidence="2">AA8</strain>
    </source>
</reference>
<dbReference type="PANTHER" id="PTHR35400">
    <property type="entry name" value="SLR1083 PROTEIN"/>
    <property type="match status" value="1"/>
</dbReference>
<evidence type="ECO:0000313" key="3">
    <source>
        <dbReference type="Proteomes" id="UP001142374"/>
    </source>
</evidence>
<organism evidence="2 3">
    <name type="scientific">Streptomyces telluris</name>
    <dbReference type="NCBI Taxonomy" id="2720021"/>
    <lineage>
        <taxon>Bacteria</taxon>
        <taxon>Bacillati</taxon>
        <taxon>Actinomycetota</taxon>
        <taxon>Actinomycetes</taxon>
        <taxon>Kitasatosporales</taxon>
        <taxon>Streptomycetaceae</taxon>
        <taxon>Streptomyces</taxon>
    </lineage>
</organism>
<dbReference type="SUPFAM" id="SSF52980">
    <property type="entry name" value="Restriction endonuclease-like"/>
    <property type="match status" value="1"/>
</dbReference>
<name>A0A9X2RR91_9ACTN</name>
<dbReference type="GO" id="GO:0004519">
    <property type="term" value="F:endonuclease activity"/>
    <property type="evidence" value="ECO:0007669"/>
    <property type="project" value="UniProtKB-KW"/>
</dbReference>